<organism evidence="3 4">
    <name type="scientific">Candidatus Contendobacter odensis Run_B_J11</name>
    <dbReference type="NCBI Taxonomy" id="1400861"/>
    <lineage>
        <taxon>Bacteria</taxon>
        <taxon>Pseudomonadati</taxon>
        <taxon>Pseudomonadota</taxon>
        <taxon>Gammaproteobacteria</taxon>
        <taxon>Candidatus Competibacteraceae</taxon>
        <taxon>Candidatus Contendibacter</taxon>
    </lineage>
</organism>
<dbReference type="OrthoDB" id="3174560at2"/>
<dbReference type="NCBIfam" id="TIGR02384">
    <property type="entry name" value="RelB_DinJ"/>
    <property type="match status" value="1"/>
</dbReference>
<dbReference type="InterPro" id="IPR007337">
    <property type="entry name" value="RelB/DinJ"/>
</dbReference>
<keyword evidence="4" id="KW-1185">Reference proteome</keyword>
<dbReference type="AlphaFoldDB" id="A0A7U7J2G4"/>
<gene>
    <name evidence="3" type="ORF">BN874_1050009</name>
</gene>
<name>A0A7U7J2G4_9GAMM</name>
<sequence>MSTKTQTSLRLDADKLAEAKQILSELGMNFSEAVNIFTNLIVAKQGLPFEVALPNEETKAALLDVRARKNLETITFEQFQIEIGTE</sequence>
<evidence type="ECO:0000313" key="3">
    <source>
        <dbReference type="EMBL" id="CDH43134.1"/>
    </source>
</evidence>
<dbReference type="EMBL" id="CBTK010000008">
    <property type="protein sequence ID" value="CDH43134.1"/>
    <property type="molecule type" value="Genomic_DNA"/>
</dbReference>
<dbReference type="InterPro" id="IPR013321">
    <property type="entry name" value="Arc_rbn_hlx_hlx"/>
</dbReference>
<dbReference type="GO" id="GO:0006351">
    <property type="term" value="P:DNA-templated transcription"/>
    <property type="evidence" value="ECO:0007669"/>
    <property type="project" value="TreeGrafter"/>
</dbReference>
<evidence type="ECO:0000256" key="1">
    <source>
        <dbReference type="ARBA" id="ARBA00010562"/>
    </source>
</evidence>
<dbReference type="RefSeq" id="WP_034430088.1">
    <property type="nucleotide sequence ID" value="NZ_CBTK010000008.1"/>
</dbReference>
<dbReference type="GO" id="GO:0015643">
    <property type="term" value="F:toxic substance binding"/>
    <property type="evidence" value="ECO:0007669"/>
    <property type="project" value="InterPro"/>
</dbReference>
<dbReference type="PANTHER" id="PTHR38781:SF1">
    <property type="entry name" value="ANTITOXIN DINJ-RELATED"/>
    <property type="match status" value="1"/>
</dbReference>
<dbReference type="PANTHER" id="PTHR38781">
    <property type="entry name" value="ANTITOXIN DINJ-RELATED"/>
    <property type="match status" value="1"/>
</dbReference>
<dbReference type="GO" id="GO:0044010">
    <property type="term" value="P:single-species biofilm formation"/>
    <property type="evidence" value="ECO:0007669"/>
    <property type="project" value="InterPro"/>
</dbReference>
<dbReference type="Gene3D" id="1.10.1220.10">
    <property type="entry name" value="Met repressor-like"/>
    <property type="match status" value="1"/>
</dbReference>
<proteinExistence type="inferred from homology"/>
<accession>A0A7U7J2G4</accession>
<comment type="similarity">
    <text evidence="1">Belongs to the RelB/DinJ antitoxin family.</text>
</comment>
<evidence type="ECO:0000313" key="4">
    <source>
        <dbReference type="Proteomes" id="UP000019184"/>
    </source>
</evidence>
<evidence type="ECO:0000256" key="2">
    <source>
        <dbReference type="ARBA" id="ARBA00022649"/>
    </source>
</evidence>
<dbReference type="GO" id="GO:0006355">
    <property type="term" value="P:regulation of DNA-templated transcription"/>
    <property type="evidence" value="ECO:0007669"/>
    <property type="project" value="InterPro"/>
</dbReference>
<dbReference type="GO" id="GO:0000987">
    <property type="term" value="F:cis-regulatory region sequence-specific DNA binding"/>
    <property type="evidence" value="ECO:0007669"/>
    <property type="project" value="InterPro"/>
</dbReference>
<dbReference type="InterPro" id="IPR026262">
    <property type="entry name" value="DinJ"/>
</dbReference>
<comment type="caution">
    <text evidence="3">The sequence shown here is derived from an EMBL/GenBank/DDBJ whole genome shotgun (WGS) entry which is preliminary data.</text>
</comment>
<dbReference type="PIRSF" id="PIRSF003108">
    <property type="entry name" value="DinJ"/>
    <property type="match status" value="1"/>
</dbReference>
<reference evidence="3 4" key="1">
    <citation type="journal article" date="2014" name="ISME J.">
        <title>Candidatus Competibacter-lineage genomes retrieved from metagenomes reveal functional metabolic diversity.</title>
        <authorList>
            <person name="McIlroy S.J."/>
            <person name="Albertsen M."/>
            <person name="Andresen E.K."/>
            <person name="Saunders A.M."/>
            <person name="Kristiansen R."/>
            <person name="Stokholm-Bjerregaard M."/>
            <person name="Nielsen K.L."/>
            <person name="Nielsen P.H."/>
        </authorList>
    </citation>
    <scope>NUCLEOTIDE SEQUENCE [LARGE SCALE GENOMIC DNA]</scope>
    <source>
        <strain evidence="3 4">Run_B_J11</strain>
    </source>
</reference>
<keyword evidence="2" id="KW-1277">Toxin-antitoxin system</keyword>
<protein>
    <submittedName>
        <fullName evidence="3">RelB antitoxin</fullName>
    </submittedName>
</protein>
<dbReference type="Pfam" id="PF04221">
    <property type="entry name" value="RelB"/>
    <property type="match status" value="1"/>
</dbReference>
<dbReference type="Proteomes" id="UP000019184">
    <property type="component" value="Unassembled WGS sequence"/>
</dbReference>